<dbReference type="InterPro" id="IPR009725">
    <property type="entry name" value="3_dmu_93_MTrfase"/>
</dbReference>
<dbReference type="CDD" id="cd06588">
    <property type="entry name" value="PhnB_like"/>
    <property type="match status" value="1"/>
</dbReference>
<dbReference type="eggNOG" id="COG3865">
    <property type="taxonomic scope" value="Bacteria"/>
</dbReference>
<gene>
    <name evidence="2" type="ORF">Krac_3537</name>
</gene>
<accession>D6U1Q5</accession>
<dbReference type="GO" id="GO:0032259">
    <property type="term" value="P:methylation"/>
    <property type="evidence" value="ECO:0007669"/>
    <property type="project" value="UniProtKB-KW"/>
</dbReference>
<dbReference type="Proteomes" id="UP000004508">
    <property type="component" value="Unassembled WGS sequence"/>
</dbReference>
<keyword evidence="2" id="KW-0830">Ubiquinone</keyword>
<dbReference type="Pfam" id="PF06983">
    <property type="entry name" value="3-dmu-9_3-mt"/>
    <property type="match status" value="1"/>
</dbReference>
<keyword evidence="3" id="KW-1185">Reference proteome</keyword>
<evidence type="ECO:0000259" key="1">
    <source>
        <dbReference type="Pfam" id="PF06983"/>
    </source>
</evidence>
<evidence type="ECO:0000313" key="2">
    <source>
        <dbReference type="EMBL" id="EFH82699.1"/>
    </source>
</evidence>
<organism evidence="2 3">
    <name type="scientific">Ktedonobacter racemifer DSM 44963</name>
    <dbReference type="NCBI Taxonomy" id="485913"/>
    <lineage>
        <taxon>Bacteria</taxon>
        <taxon>Bacillati</taxon>
        <taxon>Chloroflexota</taxon>
        <taxon>Ktedonobacteria</taxon>
        <taxon>Ktedonobacterales</taxon>
        <taxon>Ktedonobacteraceae</taxon>
        <taxon>Ktedonobacter</taxon>
    </lineage>
</organism>
<dbReference type="InParanoid" id="D6U1Q5"/>
<protein>
    <submittedName>
        <fullName evidence="2">3-demethylubiquinone-9 3-methyltransferase</fullName>
    </submittedName>
</protein>
<proteinExistence type="predicted"/>
<reference evidence="2 3" key="1">
    <citation type="journal article" date="2011" name="Stand. Genomic Sci.">
        <title>Non-contiguous finished genome sequence and contextual data of the filamentous soil bacterium Ktedonobacter racemifer type strain (SOSP1-21).</title>
        <authorList>
            <person name="Chang Y.J."/>
            <person name="Land M."/>
            <person name="Hauser L."/>
            <person name="Chertkov O."/>
            <person name="Del Rio T.G."/>
            <person name="Nolan M."/>
            <person name="Copeland A."/>
            <person name="Tice H."/>
            <person name="Cheng J.F."/>
            <person name="Lucas S."/>
            <person name="Han C."/>
            <person name="Goodwin L."/>
            <person name="Pitluck S."/>
            <person name="Ivanova N."/>
            <person name="Ovchinikova G."/>
            <person name="Pati A."/>
            <person name="Chen A."/>
            <person name="Palaniappan K."/>
            <person name="Mavromatis K."/>
            <person name="Liolios K."/>
            <person name="Brettin T."/>
            <person name="Fiebig A."/>
            <person name="Rohde M."/>
            <person name="Abt B."/>
            <person name="Goker M."/>
            <person name="Detter J.C."/>
            <person name="Woyke T."/>
            <person name="Bristow J."/>
            <person name="Eisen J.A."/>
            <person name="Markowitz V."/>
            <person name="Hugenholtz P."/>
            <person name="Kyrpides N.C."/>
            <person name="Klenk H.P."/>
            <person name="Lapidus A."/>
        </authorList>
    </citation>
    <scope>NUCLEOTIDE SEQUENCE [LARGE SCALE GENOMIC DNA]</scope>
    <source>
        <strain evidence="3">DSM 44963</strain>
    </source>
</reference>
<dbReference type="EMBL" id="ADVG01000004">
    <property type="protein sequence ID" value="EFH82699.1"/>
    <property type="molecule type" value="Genomic_DNA"/>
</dbReference>
<dbReference type="RefSeq" id="WP_007921027.1">
    <property type="nucleotide sequence ID" value="NZ_ADVG01000004.1"/>
</dbReference>
<dbReference type="GO" id="GO:0008168">
    <property type="term" value="F:methyltransferase activity"/>
    <property type="evidence" value="ECO:0007669"/>
    <property type="project" value="UniProtKB-KW"/>
</dbReference>
<dbReference type="SUPFAM" id="SSF54593">
    <property type="entry name" value="Glyoxalase/Bleomycin resistance protein/Dihydroxybiphenyl dioxygenase"/>
    <property type="match status" value="1"/>
</dbReference>
<dbReference type="STRING" id="485913.Krac_3537"/>
<dbReference type="InterPro" id="IPR028973">
    <property type="entry name" value="PhnB-like"/>
</dbReference>
<dbReference type="InterPro" id="IPR029068">
    <property type="entry name" value="Glyas_Bleomycin-R_OHBP_Dase"/>
</dbReference>
<dbReference type="Gene3D" id="3.30.720.100">
    <property type="match status" value="1"/>
</dbReference>
<evidence type="ECO:0000313" key="3">
    <source>
        <dbReference type="Proteomes" id="UP000004508"/>
    </source>
</evidence>
<keyword evidence="2" id="KW-0489">Methyltransferase</keyword>
<feature type="domain" description="PhnB-like" evidence="1">
    <location>
        <begin position="6"/>
        <end position="137"/>
    </location>
</feature>
<dbReference type="PIRSF" id="PIRSF021700">
    <property type="entry name" value="3_dmu_93_MTrfase"/>
    <property type="match status" value="1"/>
</dbReference>
<dbReference type="Gene3D" id="3.30.720.110">
    <property type="match status" value="1"/>
</dbReference>
<keyword evidence="2" id="KW-0808">Transferase</keyword>
<sequence length="142" mass="16219">MDTSKQKFISHFLFVGEQCGKAEEAITFYMSLFKNSRLLHIERWSEGEDKEEAAGTVKLARFSLNGQEFQAQDSGRQHAFTFTPALSIFVQCETEPEIDGLFQKLSEGGTVFMPLDRYPFSEKFGWIADKYGVSWQLNLQGN</sequence>
<dbReference type="OrthoDB" id="9806473at2"/>
<comment type="caution">
    <text evidence="2">The sequence shown here is derived from an EMBL/GenBank/DDBJ whole genome shotgun (WGS) entry which is preliminary data.</text>
</comment>
<dbReference type="PANTHER" id="PTHR33990">
    <property type="entry name" value="PROTEIN YJDN-RELATED"/>
    <property type="match status" value="1"/>
</dbReference>
<dbReference type="PANTHER" id="PTHR33990:SF4">
    <property type="entry name" value="PHNB-LIKE DOMAIN-CONTAINING PROTEIN"/>
    <property type="match status" value="1"/>
</dbReference>
<name>D6U1Q5_KTERA</name>
<dbReference type="AlphaFoldDB" id="D6U1Q5"/>